<dbReference type="EMBL" id="CADCTN010000100">
    <property type="protein sequence ID" value="CAA9239069.1"/>
    <property type="molecule type" value="Genomic_DNA"/>
</dbReference>
<dbReference type="SUPFAM" id="SSF69118">
    <property type="entry name" value="AhpD-like"/>
    <property type="match status" value="1"/>
</dbReference>
<evidence type="ECO:0000259" key="1">
    <source>
        <dbReference type="Pfam" id="PF02627"/>
    </source>
</evidence>
<dbReference type="NCBIfam" id="TIGR00778">
    <property type="entry name" value="ahpD_dom"/>
    <property type="match status" value="1"/>
</dbReference>
<proteinExistence type="predicted"/>
<dbReference type="PANTHER" id="PTHR35446">
    <property type="entry name" value="SI:CH211-175M2.5"/>
    <property type="match status" value="1"/>
</dbReference>
<gene>
    <name evidence="2" type="ORF">AVDCRST_MAG52-1487</name>
</gene>
<dbReference type="Pfam" id="PF02627">
    <property type="entry name" value="CMD"/>
    <property type="match status" value="1"/>
</dbReference>
<dbReference type="AlphaFoldDB" id="A0A6J4I199"/>
<dbReference type="GO" id="GO:0051920">
    <property type="term" value="F:peroxiredoxin activity"/>
    <property type="evidence" value="ECO:0007669"/>
    <property type="project" value="InterPro"/>
</dbReference>
<dbReference type="Gene3D" id="1.20.1290.10">
    <property type="entry name" value="AhpD-like"/>
    <property type="match status" value="1"/>
</dbReference>
<organism evidence="2">
    <name type="scientific">uncultured Blastococcus sp</name>
    <dbReference type="NCBI Taxonomy" id="217144"/>
    <lineage>
        <taxon>Bacteria</taxon>
        <taxon>Bacillati</taxon>
        <taxon>Actinomycetota</taxon>
        <taxon>Actinomycetes</taxon>
        <taxon>Geodermatophilales</taxon>
        <taxon>Geodermatophilaceae</taxon>
        <taxon>Blastococcus</taxon>
        <taxon>environmental samples</taxon>
    </lineage>
</organism>
<accession>A0A6J4I199</accession>
<name>A0A6J4I199_9ACTN</name>
<evidence type="ECO:0000313" key="2">
    <source>
        <dbReference type="EMBL" id="CAA9239069.1"/>
    </source>
</evidence>
<dbReference type="InterPro" id="IPR003779">
    <property type="entry name" value="CMD-like"/>
</dbReference>
<reference evidence="2" key="1">
    <citation type="submission" date="2020-02" db="EMBL/GenBank/DDBJ databases">
        <authorList>
            <person name="Meier V. D."/>
        </authorList>
    </citation>
    <scope>NUCLEOTIDE SEQUENCE</scope>
    <source>
        <strain evidence="2">AVDCRST_MAG52</strain>
    </source>
</reference>
<dbReference type="InterPro" id="IPR029032">
    <property type="entry name" value="AhpD-like"/>
</dbReference>
<feature type="domain" description="Carboxymuconolactone decarboxylase-like" evidence="1">
    <location>
        <begin position="41"/>
        <end position="116"/>
    </location>
</feature>
<dbReference type="PANTHER" id="PTHR35446:SF3">
    <property type="entry name" value="CMD DOMAIN-CONTAINING PROTEIN"/>
    <property type="match status" value="1"/>
</dbReference>
<sequence length="180" mass="18693">MSTLPMIDPSTADGPAADLMAGVRRELGAVPNMYRTLANSPALLSGYLGLSGAMGGGVLSPQVRESIALTVSQSNGCVHCLSAHSFLAEKVAHLSAEDIAEARKGHARDPKTAALLSFAATVNDTRGRVTEDDFDDVRAAGATDEEIAETIGNVALTVFTNYFNIACNVPVDSSVTAVEL</sequence>
<protein>
    <recommendedName>
        <fullName evidence="1">Carboxymuconolactone decarboxylase-like domain-containing protein</fullName>
    </recommendedName>
</protein>
<dbReference type="InterPro" id="IPR004675">
    <property type="entry name" value="AhpD_core"/>
</dbReference>